<keyword evidence="3" id="KW-1185">Reference proteome</keyword>
<dbReference type="GO" id="GO:0016020">
    <property type="term" value="C:membrane"/>
    <property type="evidence" value="ECO:0007669"/>
    <property type="project" value="InterPro"/>
</dbReference>
<dbReference type="Proteomes" id="UP000192678">
    <property type="component" value="Unassembled WGS sequence"/>
</dbReference>
<keyword evidence="1" id="KW-1133">Transmembrane helix</keyword>
<evidence type="ECO:0000313" key="2">
    <source>
        <dbReference type="EMBL" id="SMC72068.1"/>
    </source>
</evidence>
<evidence type="ECO:0000313" key="3">
    <source>
        <dbReference type="Proteomes" id="UP000192678"/>
    </source>
</evidence>
<dbReference type="Gene3D" id="1.20.1300.10">
    <property type="entry name" value="Fumarate reductase/succinate dehydrogenase, transmembrane subunit"/>
    <property type="match status" value="1"/>
</dbReference>
<dbReference type="EMBL" id="FWYB01000002">
    <property type="protein sequence ID" value="SMC72068.1"/>
    <property type="molecule type" value="Genomic_DNA"/>
</dbReference>
<dbReference type="AlphaFoldDB" id="A0A1W2BI08"/>
<organism evidence="2 3">
    <name type="scientific">Pedobacter nyackensis</name>
    <dbReference type="NCBI Taxonomy" id="475255"/>
    <lineage>
        <taxon>Bacteria</taxon>
        <taxon>Pseudomonadati</taxon>
        <taxon>Bacteroidota</taxon>
        <taxon>Sphingobacteriia</taxon>
        <taxon>Sphingobacteriales</taxon>
        <taxon>Sphingobacteriaceae</taxon>
        <taxon>Pedobacter</taxon>
    </lineage>
</organism>
<dbReference type="NCBIfam" id="TIGR02046">
    <property type="entry name" value="sdhC_b558_fam"/>
    <property type="match status" value="1"/>
</dbReference>
<feature type="transmembrane region" description="Helical" evidence="1">
    <location>
        <begin position="16"/>
        <end position="39"/>
    </location>
</feature>
<keyword evidence="1" id="KW-0472">Membrane</keyword>
<protein>
    <submittedName>
        <fullName evidence="2">Succinate dehydrogenase / fumarate reductase cytochrome b subunit</fullName>
    </submittedName>
</protein>
<dbReference type="SUPFAM" id="SSF81343">
    <property type="entry name" value="Fumarate reductase respiratory complex transmembrane subunits"/>
    <property type="match status" value="1"/>
</dbReference>
<accession>A0A1W2BI08</accession>
<name>A0A1W2BI08_9SPHI</name>
<feature type="transmembrane region" description="Helical" evidence="1">
    <location>
        <begin position="59"/>
        <end position="84"/>
    </location>
</feature>
<reference evidence="2 3" key="1">
    <citation type="submission" date="2017-04" db="EMBL/GenBank/DDBJ databases">
        <authorList>
            <person name="Afonso C.L."/>
            <person name="Miller P.J."/>
            <person name="Scott M.A."/>
            <person name="Spackman E."/>
            <person name="Goraichik I."/>
            <person name="Dimitrov K.M."/>
            <person name="Suarez D.L."/>
            <person name="Swayne D.E."/>
        </authorList>
    </citation>
    <scope>NUCLEOTIDE SEQUENCE [LARGE SCALE GENOMIC DNA]</scope>
    <source>
        <strain evidence="2 3">DSM 19625</strain>
    </source>
</reference>
<gene>
    <name evidence="2" type="ORF">SAMN04488101_102451</name>
</gene>
<feature type="transmembrane region" description="Helical" evidence="1">
    <location>
        <begin position="160"/>
        <end position="180"/>
    </location>
</feature>
<evidence type="ECO:0000256" key="1">
    <source>
        <dbReference type="SAM" id="Phobius"/>
    </source>
</evidence>
<dbReference type="STRING" id="475255.SAMN04488101_102451"/>
<keyword evidence="1" id="KW-0812">Transmembrane</keyword>
<sequence length="226" mass="25118">MASFGNAFSSSIGKKLIMGITGLFLISFLLVHCFINALIFVNDGGLTFNMGAHFMGTNWLIRAMEIVLFAGLLAHIIQGFRLVFQNQAARPVKYAVTNGAANSKWYSRSMGLLGTLLLIFLIVHINKFWVMSRFTGIPTTDANGNHDLFAVMVETFKDPLLVILYVLAMVSLAYHLLHGFSSAFQTLGWNHKKYTPLIKSLGVWYSIIISLLFASMPIAMYLGLIK</sequence>
<dbReference type="InterPro" id="IPR034804">
    <property type="entry name" value="SQR/QFR_C/D"/>
</dbReference>
<dbReference type="RefSeq" id="WP_084288362.1">
    <property type="nucleotide sequence ID" value="NZ_FWYB01000002.1"/>
</dbReference>
<dbReference type="InterPro" id="IPR011138">
    <property type="entry name" value="Cytochrome_b-558"/>
</dbReference>
<feature type="transmembrane region" description="Helical" evidence="1">
    <location>
        <begin position="201"/>
        <end position="224"/>
    </location>
</feature>
<feature type="transmembrane region" description="Helical" evidence="1">
    <location>
        <begin position="105"/>
        <end position="125"/>
    </location>
</feature>
<dbReference type="OrthoDB" id="9802842at2"/>
<dbReference type="CDD" id="cd03498">
    <property type="entry name" value="SQR_TypeB_2_TM"/>
    <property type="match status" value="1"/>
</dbReference>
<proteinExistence type="predicted"/>